<protein>
    <submittedName>
        <fullName evidence="1">Uncharacterized protein</fullName>
    </submittedName>
</protein>
<organism evidence="1 2">
    <name type="scientific">Parvularcula bermudensis (strain ATCC BAA-594 / HTCC2503 / KCTC 12087)</name>
    <dbReference type="NCBI Taxonomy" id="314260"/>
    <lineage>
        <taxon>Bacteria</taxon>
        <taxon>Pseudomonadati</taxon>
        <taxon>Pseudomonadota</taxon>
        <taxon>Alphaproteobacteria</taxon>
        <taxon>Parvularculales</taxon>
        <taxon>Parvularculaceae</taxon>
        <taxon>Parvularcula</taxon>
    </lineage>
</organism>
<dbReference type="KEGG" id="pbr:PB2503_03532"/>
<sequence>MSNSEMNDQSPTSADADLTLDLPSFLRLFQRRGRSIMWLLGAGASRAAGIKTGWDMIWDFKRSIYRSQKGVRDSALPDNTDIRARRLIQRYFDETGDYPLSDDPTEYAAYFEAAYHAENDRRRYIEEAVSSARPTHGHRVLVALMDKNLCDIVWTTNFDRLVEDAAAAKFETTGRLTDGDLNNPSTVVEAISESRWPVYGKLHGDFQSRSLKNTASELQSQDETLRRALVDACRTRGLAIVGYSGRDGSVMEALTHAIDEGGLSQGLYWFHRGDGEVFPAVSDLIRKARAKGIDAHLVEAQGFDEAMSEIATFLPELDGVAANFRTERAGRRAAIQTGKRGKKFPVIRTNGFPVTAYPQIARLIGCEIGNAKEVREVLETSGHKGVATRIRDGVIAFGDDDDLRAAYSDNDIKEWNTHPILDSRLVRESGERRLLRDALFTAISTASRLELKYRRGETLVLAEPSVTPAGRFRGLGNPNVVKGVVAGTRIDWIEVCGLRLDYRDDRLWLLLNPRTHLVWNDEASPEDKNKAKDFVRERMARRYNSQSNDLLESWRTILLGADKGEVALTAGPFTKGIGASFTINTVSGFSGRSQ</sequence>
<dbReference type="RefSeq" id="WP_013299755.1">
    <property type="nucleotide sequence ID" value="NC_014414.1"/>
</dbReference>
<proteinExistence type="predicted"/>
<name>E0TDM6_PARBH</name>
<dbReference type="EMBL" id="CP002156">
    <property type="protein sequence ID" value="ADM08781.1"/>
    <property type="molecule type" value="Genomic_DNA"/>
</dbReference>
<dbReference type="AlphaFoldDB" id="E0TDM6"/>
<dbReference type="OrthoDB" id="288285at2"/>
<reference evidence="1 2" key="2">
    <citation type="journal article" date="2011" name="J. Bacteriol.">
        <title>Complete genome sequence of strain HTCC2503T of Parvularcula bermudensis, the type species of the order "Parvularculales" in the class Alphaproteobacteria.</title>
        <authorList>
            <person name="Oh H.M."/>
            <person name="Kang I."/>
            <person name="Vergin K.L."/>
            <person name="Kang D."/>
            <person name="Rhee K.H."/>
            <person name="Giovannoni S.J."/>
            <person name="Cho J.C."/>
        </authorList>
    </citation>
    <scope>NUCLEOTIDE SEQUENCE [LARGE SCALE GENOMIC DNA]</scope>
    <source>
        <strain evidence="2">ATCC BAA-594 / HTCC2503 / KCTC 12087</strain>
    </source>
</reference>
<dbReference type="Proteomes" id="UP000001302">
    <property type="component" value="Chromosome"/>
</dbReference>
<evidence type="ECO:0000313" key="2">
    <source>
        <dbReference type="Proteomes" id="UP000001302"/>
    </source>
</evidence>
<dbReference type="Pfam" id="PF13289">
    <property type="entry name" value="SIR2_2"/>
    <property type="match status" value="1"/>
</dbReference>
<reference evidence="2" key="1">
    <citation type="submission" date="2010-08" db="EMBL/GenBank/DDBJ databases">
        <title>Genome sequence of Parvularcula bermudensis HTCC2503.</title>
        <authorList>
            <person name="Kang D.-M."/>
            <person name="Oh H.-M."/>
            <person name="Cho J.-C."/>
        </authorList>
    </citation>
    <scope>NUCLEOTIDE SEQUENCE [LARGE SCALE GENOMIC DNA]</scope>
    <source>
        <strain evidence="2">ATCC BAA-594 / HTCC2503 / KCTC 12087</strain>
    </source>
</reference>
<gene>
    <name evidence="1" type="ordered locus">PB2503_03532</name>
</gene>
<dbReference type="STRING" id="314260.PB2503_03532"/>
<dbReference type="InterPro" id="IPR029035">
    <property type="entry name" value="DHS-like_NAD/FAD-binding_dom"/>
</dbReference>
<dbReference type="eggNOG" id="COG0846">
    <property type="taxonomic scope" value="Bacteria"/>
</dbReference>
<accession>E0TDM6</accession>
<keyword evidence="2" id="KW-1185">Reference proteome</keyword>
<dbReference type="HOGENOM" id="CLU_440655_0_0_5"/>
<dbReference type="Gene3D" id="3.40.50.1220">
    <property type="entry name" value="TPP-binding domain"/>
    <property type="match status" value="1"/>
</dbReference>
<dbReference type="SUPFAM" id="SSF52467">
    <property type="entry name" value="DHS-like NAD/FAD-binding domain"/>
    <property type="match status" value="1"/>
</dbReference>
<evidence type="ECO:0000313" key="1">
    <source>
        <dbReference type="EMBL" id="ADM08781.1"/>
    </source>
</evidence>